<evidence type="ECO:0000256" key="1">
    <source>
        <dbReference type="ARBA" id="ARBA00023157"/>
    </source>
</evidence>
<evidence type="ECO:0000256" key="3">
    <source>
        <dbReference type="SAM" id="Phobius"/>
    </source>
</evidence>
<dbReference type="InterPro" id="IPR028146">
    <property type="entry name" value="PRKCSH_N"/>
</dbReference>
<feature type="region of interest" description="Disordered" evidence="2">
    <location>
        <begin position="119"/>
        <end position="148"/>
    </location>
</feature>
<dbReference type="InterPro" id="IPR002172">
    <property type="entry name" value="LDrepeatLR_classA_rpt"/>
</dbReference>
<feature type="domain" description="Glucosidase II beta subunit N-terminal" evidence="4">
    <location>
        <begin position="213"/>
        <end position="284"/>
    </location>
</feature>
<evidence type="ECO:0000313" key="6">
    <source>
        <dbReference type="Proteomes" id="UP001445335"/>
    </source>
</evidence>
<evidence type="ECO:0000313" key="5">
    <source>
        <dbReference type="EMBL" id="KAK9837097.1"/>
    </source>
</evidence>
<dbReference type="GO" id="GO:0017177">
    <property type="term" value="C:glucosidase II complex"/>
    <property type="evidence" value="ECO:0007669"/>
    <property type="project" value="TreeGrafter"/>
</dbReference>
<reference evidence="5 6" key="1">
    <citation type="journal article" date="2024" name="Nat. Commun.">
        <title>Phylogenomics reveals the evolutionary origins of lichenization in chlorophyte algae.</title>
        <authorList>
            <person name="Puginier C."/>
            <person name="Libourel C."/>
            <person name="Otte J."/>
            <person name="Skaloud P."/>
            <person name="Haon M."/>
            <person name="Grisel S."/>
            <person name="Petersen M."/>
            <person name="Berrin J.G."/>
            <person name="Delaux P.M."/>
            <person name="Dal Grande F."/>
            <person name="Keller J."/>
        </authorList>
    </citation>
    <scope>NUCLEOTIDE SEQUENCE [LARGE SCALE GENOMIC DNA]</scope>
    <source>
        <strain evidence="5 6">SAG 245.80</strain>
    </source>
</reference>
<dbReference type="Proteomes" id="UP001445335">
    <property type="component" value="Unassembled WGS sequence"/>
</dbReference>
<proteinExistence type="predicted"/>
<feature type="compositionally biased region" description="Basic residues" evidence="2">
    <location>
        <begin position="134"/>
        <end position="145"/>
    </location>
</feature>
<organism evidence="5 6">
    <name type="scientific">Elliptochloris bilobata</name>
    <dbReference type="NCBI Taxonomy" id="381761"/>
    <lineage>
        <taxon>Eukaryota</taxon>
        <taxon>Viridiplantae</taxon>
        <taxon>Chlorophyta</taxon>
        <taxon>core chlorophytes</taxon>
        <taxon>Trebouxiophyceae</taxon>
        <taxon>Trebouxiophyceae incertae sedis</taxon>
        <taxon>Elliptochloris clade</taxon>
        <taxon>Elliptochloris</taxon>
    </lineage>
</organism>
<dbReference type="Gene3D" id="4.10.400.10">
    <property type="entry name" value="Low-density Lipoprotein Receptor"/>
    <property type="match status" value="1"/>
</dbReference>
<dbReference type="InterPro" id="IPR039794">
    <property type="entry name" value="Gtb1-like"/>
</dbReference>
<evidence type="ECO:0000259" key="4">
    <source>
        <dbReference type="Pfam" id="PF12999"/>
    </source>
</evidence>
<name>A0AAW1RU24_9CHLO</name>
<dbReference type="Pfam" id="PF12999">
    <property type="entry name" value="PRKCSH-like"/>
    <property type="match status" value="1"/>
</dbReference>
<dbReference type="InterPro" id="IPR036055">
    <property type="entry name" value="LDL_receptor-like_sf"/>
</dbReference>
<dbReference type="AlphaFoldDB" id="A0AAW1RU24"/>
<accession>A0AAW1RU24</accession>
<dbReference type="GO" id="GO:0006491">
    <property type="term" value="P:N-glycan processing"/>
    <property type="evidence" value="ECO:0007669"/>
    <property type="project" value="TreeGrafter"/>
</dbReference>
<gene>
    <name evidence="5" type="ORF">WJX81_002583</name>
</gene>
<keyword evidence="3" id="KW-1133">Transmembrane helix</keyword>
<keyword evidence="6" id="KW-1185">Reference proteome</keyword>
<feature type="transmembrane region" description="Helical" evidence="3">
    <location>
        <begin position="50"/>
        <end position="69"/>
    </location>
</feature>
<dbReference type="EMBL" id="JALJOU010000023">
    <property type="protein sequence ID" value="KAK9837097.1"/>
    <property type="molecule type" value="Genomic_DNA"/>
</dbReference>
<dbReference type="PANTHER" id="PTHR12630">
    <property type="entry name" value="N-LINKED OLIGOSACCHARIDE PROCESSING"/>
    <property type="match status" value="1"/>
</dbReference>
<evidence type="ECO:0000256" key="2">
    <source>
        <dbReference type="SAM" id="MobiDB-lite"/>
    </source>
</evidence>
<keyword evidence="3" id="KW-0812">Transmembrane</keyword>
<dbReference type="PANTHER" id="PTHR12630:SF1">
    <property type="entry name" value="GLUCOSIDASE 2 SUBUNIT BETA"/>
    <property type="match status" value="1"/>
</dbReference>
<sequence length="289" mass="30784">MLKSARSLPVALPPLQAPQGLTPQRSSSLRRLNSGLQRKPKGWFARARPYLHLVAFGVLFLCAFAAFYFEARVDYTQARMGGQTEEIARHRDRPQQLGGVLMDDRPELLKPEAARMLAKPDSTEPVVLDAGKRPSAKRSRQRRRGGAAAAFQAEAERAAAAKAGGAAAADAEGVGGTAGNGAKPGGPRVRGRVACGRGAPESEQRRFCCKGMFSCGGFLEPNIPCDRVNDDFCDCSNGSDEPGTAACSTQGAQFQCADGRRISTAFVDDGIRDCRGGEDERALSAEPQT</sequence>
<keyword evidence="3" id="KW-0472">Membrane</keyword>
<keyword evidence="1" id="KW-1015">Disulfide bond</keyword>
<protein>
    <recommendedName>
        <fullName evidence="4">Glucosidase II beta subunit N-terminal domain-containing protein</fullName>
    </recommendedName>
</protein>
<dbReference type="CDD" id="cd00112">
    <property type="entry name" value="LDLa"/>
    <property type="match status" value="1"/>
</dbReference>
<comment type="caution">
    <text evidence="5">The sequence shown here is derived from an EMBL/GenBank/DDBJ whole genome shotgun (WGS) entry which is preliminary data.</text>
</comment>
<dbReference type="SUPFAM" id="SSF57424">
    <property type="entry name" value="LDL receptor-like module"/>
    <property type="match status" value="1"/>
</dbReference>